<dbReference type="Proteomes" id="UP000198379">
    <property type="component" value="Unassembled WGS sequence"/>
</dbReference>
<sequence>MIRKILFTMGICSIFSLHLDAQTYNPQHVKVSSVTDANYPYKVIYMDRGLSGKKIKAKYFAAKDYNGTSVPNRFLNWSQDKNLICVTSGTYMSKYDPIIALPVGLTVDNGVVVNKNIADFDGLVIVYATGGVVATNLEDKNLKVQGGSISGIPLDLKGNSYHLSKFLEWCEENEATVFQTHLLAYNDILKISPYNSSPKSRERRFLAVGYDEDKNVVHCIVHSEEHTTLYEGSKKVLSFLNGFKDMEVIWMINLDTGAQNTFKLFDENGTVDERIKGTIPIDKAINLLVYYYQ</sequence>
<accession>A0A238YUK4</accession>
<evidence type="ECO:0000313" key="2">
    <source>
        <dbReference type="Proteomes" id="UP000198379"/>
    </source>
</evidence>
<gene>
    <name evidence="1" type="ORF">SAMN06265376_102350</name>
</gene>
<dbReference type="RefSeq" id="WP_089371104.1">
    <property type="nucleotide sequence ID" value="NZ_BMEP01000001.1"/>
</dbReference>
<protein>
    <recommendedName>
        <fullName evidence="3">Phosphodiester glycosidase domain-containing protein</fullName>
    </recommendedName>
</protein>
<dbReference type="EMBL" id="FZNY01000002">
    <property type="protein sequence ID" value="SNR74391.1"/>
    <property type="molecule type" value="Genomic_DNA"/>
</dbReference>
<evidence type="ECO:0008006" key="3">
    <source>
        <dbReference type="Google" id="ProtNLM"/>
    </source>
</evidence>
<evidence type="ECO:0000313" key="1">
    <source>
        <dbReference type="EMBL" id="SNR74391.1"/>
    </source>
</evidence>
<proteinExistence type="predicted"/>
<organism evidence="1 2">
    <name type="scientific">Dokdonia pacifica</name>
    <dbReference type="NCBI Taxonomy" id="1627892"/>
    <lineage>
        <taxon>Bacteria</taxon>
        <taxon>Pseudomonadati</taxon>
        <taxon>Bacteroidota</taxon>
        <taxon>Flavobacteriia</taxon>
        <taxon>Flavobacteriales</taxon>
        <taxon>Flavobacteriaceae</taxon>
        <taxon>Dokdonia</taxon>
    </lineage>
</organism>
<keyword evidence="2" id="KW-1185">Reference proteome</keyword>
<dbReference type="OrthoDB" id="1492823at2"/>
<dbReference type="AlphaFoldDB" id="A0A238YUK4"/>
<reference evidence="1 2" key="1">
    <citation type="submission" date="2017-06" db="EMBL/GenBank/DDBJ databases">
        <authorList>
            <person name="Kim H.J."/>
            <person name="Triplett B.A."/>
        </authorList>
    </citation>
    <scope>NUCLEOTIDE SEQUENCE [LARGE SCALE GENOMIC DNA]</scope>
    <source>
        <strain evidence="1 2">DSM 25597</strain>
    </source>
</reference>
<name>A0A238YUK4_9FLAO</name>